<reference evidence="2" key="1">
    <citation type="submission" date="2018-08" db="EMBL/GenBank/DDBJ databases">
        <title>HSV2 whole genome sequences from clinical isolates.</title>
        <authorList>
            <person name="Roychoudhury P."/>
            <person name="Greninger A.L."/>
            <person name="Jerome K.R."/>
            <person name="Johnston C."/>
            <person name="Wald A."/>
            <person name="Xie H."/>
        </authorList>
    </citation>
    <scope>NUCLEOTIDE SEQUENCE</scope>
    <source>
        <strain evidence="2">2003-24998</strain>
    </source>
</reference>
<feature type="compositionally biased region" description="Polar residues" evidence="1">
    <location>
        <begin position="27"/>
        <end position="46"/>
    </location>
</feature>
<dbReference type="EMBL" id="MH790583">
    <property type="protein sequence ID" value="QBH78339.1"/>
    <property type="molecule type" value="Genomic_DNA"/>
</dbReference>
<proteinExistence type="predicted"/>
<organism evidence="2">
    <name type="scientific">Human herpesvirus 2</name>
    <name type="common">HHV-2</name>
    <name type="synonym">Human herpes simplex virus 2</name>
    <dbReference type="NCBI Taxonomy" id="10310"/>
    <lineage>
        <taxon>Viruses</taxon>
        <taxon>Duplodnaviria</taxon>
        <taxon>Heunggongvirae</taxon>
        <taxon>Peploviricota</taxon>
        <taxon>Herviviricetes</taxon>
        <taxon>Herpesvirales</taxon>
        <taxon>Orthoherpesviridae</taxon>
        <taxon>Alphaherpesvirinae</taxon>
        <taxon>Simplexvirus</taxon>
        <taxon>Simplexvirus humanalpha2</taxon>
    </lineage>
</organism>
<name>A0A481TAM1_HHV2</name>
<accession>A0A481TAM1</accession>
<protein>
    <submittedName>
        <fullName evidence="2">Uncharacterized protein</fullName>
    </submittedName>
</protein>
<evidence type="ECO:0000313" key="2">
    <source>
        <dbReference type="EMBL" id="QBH78339.1"/>
    </source>
</evidence>
<evidence type="ECO:0000256" key="1">
    <source>
        <dbReference type="SAM" id="MobiDB-lite"/>
    </source>
</evidence>
<sequence length="46" mass="4922">MSPTSLAITLRRTYSVACDPPHAPQAPITTSPNRQTNPIASGQCNR</sequence>
<feature type="region of interest" description="Disordered" evidence="1">
    <location>
        <begin position="17"/>
        <end position="46"/>
    </location>
</feature>
<organismHost>
    <name type="scientific">Homo sapiens</name>
    <name type="common">Human</name>
    <dbReference type="NCBI Taxonomy" id="9606"/>
</organismHost>